<feature type="transmembrane region" description="Helical" evidence="8">
    <location>
        <begin position="91"/>
        <end position="110"/>
    </location>
</feature>
<keyword evidence="11" id="KW-1185">Reference proteome</keyword>
<dbReference type="InterPro" id="IPR050925">
    <property type="entry name" value="Rhomboid_protease_S54"/>
</dbReference>
<evidence type="ECO:0000259" key="9">
    <source>
        <dbReference type="Pfam" id="PF01694"/>
    </source>
</evidence>
<dbReference type="SUPFAM" id="SSF144091">
    <property type="entry name" value="Rhomboid-like"/>
    <property type="match status" value="1"/>
</dbReference>
<comment type="similarity">
    <text evidence="2">Belongs to the peptidase S54 family.</text>
</comment>
<gene>
    <name evidence="10" type="ORF">ACFODU_15250</name>
</gene>
<keyword evidence="5 8" id="KW-1133">Transmembrane helix</keyword>
<dbReference type="Pfam" id="PF01694">
    <property type="entry name" value="Rhomboid"/>
    <property type="match status" value="1"/>
</dbReference>
<reference evidence="11" key="1">
    <citation type="journal article" date="2019" name="Int. J. Syst. Evol. Microbiol.">
        <title>The Global Catalogue of Microorganisms (GCM) 10K type strain sequencing project: providing services to taxonomists for standard genome sequencing and annotation.</title>
        <authorList>
            <consortium name="The Broad Institute Genomics Platform"/>
            <consortium name="The Broad Institute Genome Sequencing Center for Infectious Disease"/>
            <person name="Wu L."/>
            <person name="Ma J."/>
        </authorList>
    </citation>
    <scope>NUCLEOTIDE SEQUENCE [LARGE SCALE GENOMIC DNA]</scope>
    <source>
        <strain evidence="11">KCTC 52607</strain>
    </source>
</reference>
<dbReference type="PANTHER" id="PTHR43731:SF14">
    <property type="entry name" value="PRESENILIN-ASSOCIATED RHOMBOID-LIKE PROTEIN, MITOCHONDRIAL"/>
    <property type="match status" value="1"/>
</dbReference>
<keyword evidence="3 8" id="KW-0812">Transmembrane</keyword>
<name>A0ABV7EC11_9SPHN</name>
<dbReference type="PANTHER" id="PTHR43731">
    <property type="entry name" value="RHOMBOID PROTEASE"/>
    <property type="match status" value="1"/>
</dbReference>
<feature type="compositionally biased region" description="Basic and acidic residues" evidence="7">
    <location>
        <begin position="1"/>
        <end position="14"/>
    </location>
</feature>
<evidence type="ECO:0000256" key="4">
    <source>
        <dbReference type="ARBA" id="ARBA00022801"/>
    </source>
</evidence>
<evidence type="ECO:0000256" key="8">
    <source>
        <dbReference type="SAM" id="Phobius"/>
    </source>
</evidence>
<evidence type="ECO:0000256" key="6">
    <source>
        <dbReference type="ARBA" id="ARBA00023136"/>
    </source>
</evidence>
<dbReference type="Proteomes" id="UP001595456">
    <property type="component" value="Unassembled WGS sequence"/>
</dbReference>
<feature type="transmembrane region" description="Helical" evidence="8">
    <location>
        <begin position="217"/>
        <end position="238"/>
    </location>
</feature>
<evidence type="ECO:0000256" key="1">
    <source>
        <dbReference type="ARBA" id="ARBA00004141"/>
    </source>
</evidence>
<protein>
    <submittedName>
        <fullName evidence="10">Rhomboid family intramembrane serine protease</fullName>
        <ecNumber evidence="10">3.4.21.-</ecNumber>
    </submittedName>
</protein>
<comment type="caution">
    <text evidence="10">The sequence shown here is derived from an EMBL/GenBank/DDBJ whole genome shotgun (WGS) entry which is preliminary data.</text>
</comment>
<evidence type="ECO:0000256" key="5">
    <source>
        <dbReference type="ARBA" id="ARBA00022989"/>
    </source>
</evidence>
<evidence type="ECO:0000256" key="7">
    <source>
        <dbReference type="SAM" id="MobiDB-lite"/>
    </source>
</evidence>
<evidence type="ECO:0000256" key="3">
    <source>
        <dbReference type="ARBA" id="ARBA00022692"/>
    </source>
</evidence>
<feature type="transmembrane region" description="Helical" evidence="8">
    <location>
        <begin position="131"/>
        <end position="148"/>
    </location>
</feature>
<sequence>MPDDPHYTSERPSERPTVSVPRAGKRIGPPRMNLPRRLHAPGFVLLALIWAAWLWHLPQGGDMREWGISAQALAHGRWDTLLLHMFAHANILHIGMNSAVLAGFAPLLVLTMGGRDVVTGGPLGAAALRFYAFYLLAGLAGALLYVAINPGGVIPAVGASGAISGMIGFMSRLDGNGSLLPVTSRALARRIWDFVKANLILIAIFAIPFFLGGTGMLIAWEGHLGGFLFGLLFAGFFLPPGHAPRHG</sequence>
<keyword evidence="4 10" id="KW-0378">Hydrolase</keyword>
<accession>A0ABV7EC11</accession>
<evidence type="ECO:0000313" key="11">
    <source>
        <dbReference type="Proteomes" id="UP001595456"/>
    </source>
</evidence>
<dbReference type="InterPro" id="IPR035952">
    <property type="entry name" value="Rhomboid-like_sf"/>
</dbReference>
<dbReference type="GO" id="GO:0006508">
    <property type="term" value="P:proteolysis"/>
    <property type="evidence" value="ECO:0007669"/>
    <property type="project" value="UniProtKB-KW"/>
</dbReference>
<dbReference type="Gene3D" id="1.20.1540.10">
    <property type="entry name" value="Rhomboid-like"/>
    <property type="match status" value="1"/>
</dbReference>
<feature type="transmembrane region" description="Helical" evidence="8">
    <location>
        <begin position="154"/>
        <end position="173"/>
    </location>
</feature>
<dbReference type="EC" id="3.4.21.-" evidence="10"/>
<dbReference type="GO" id="GO:0008233">
    <property type="term" value="F:peptidase activity"/>
    <property type="evidence" value="ECO:0007669"/>
    <property type="project" value="UniProtKB-KW"/>
</dbReference>
<comment type="subcellular location">
    <subcellularLocation>
        <location evidence="1">Membrane</location>
        <topology evidence="1">Multi-pass membrane protein</topology>
    </subcellularLocation>
</comment>
<keyword evidence="6 8" id="KW-0472">Membrane</keyword>
<proteinExistence type="inferred from homology"/>
<evidence type="ECO:0000313" key="10">
    <source>
        <dbReference type="EMBL" id="MFC3099152.1"/>
    </source>
</evidence>
<feature type="region of interest" description="Disordered" evidence="7">
    <location>
        <begin position="1"/>
        <end position="28"/>
    </location>
</feature>
<dbReference type="InterPro" id="IPR022764">
    <property type="entry name" value="Peptidase_S54_rhomboid_dom"/>
</dbReference>
<evidence type="ECO:0000256" key="2">
    <source>
        <dbReference type="ARBA" id="ARBA00009045"/>
    </source>
</evidence>
<organism evidence="10 11">
    <name type="scientific">Alteraurantiacibacter palmitatis</name>
    <dbReference type="NCBI Taxonomy" id="2054628"/>
    <lineage>
        <taxon>Bacteria</taxon>
        <taxon>Pseudomonadati</taxon>
        <taxon>Pseudomonadota</taxon>
        <taxon>Alphaproteobacteria</taxon>
        <taxon>Sphingomonadales</taxon>
        <taxon>Erythrobacteraceae</taxon>
        <taxon>Alteraurantiacibacter</taxon>
    </lineage>
</organism>
<feature type="transmembrane region" description="Helical" evidence="8">
    <location>
        <begin position="194"/>
        <end position="211"/>
    </location>
</feature>
<dbReference type="EMBL" id="JBHRST010000022">
    <property type="protein sequence ID" value="MFC3099152.1"/>
    <property type="molecule type" value="Genomic_DNA"/>
</dbReference>
<keyword evidence="10" id="KW-0645">Protease</keyword>
<feature type="transmembrane region" description="Helical" evidence="8">
    <location>
        <begin position="38"/>
        <end position="56"/>
    </location>
</feature>
<feature type="domain" description="Peptidase S54 rhomboid" evidence="9">
    <location>
        <begin position="76"/>
        <end position="238"/>
    </location>
</feature>